<accession>A0A6P1EDM7</accession>
<proteinExistence type="predicted"/>
<dbReference type="AlphaFoldDB" id="A0A6P1EDM7"/>
<dbReference type="Proteomes" id="UP000465035">
    <property type="component" value="Chromosome"/>
</dbReference>
<reference evidence="2 3" key="1">
    <citation type="submission" date="2019-12" db="EMBL/GenBank/DDBJ databases">
        <title>Lactobacillus hilgardii FLUB.</title>
        <authorList>
            <person name="Gustaw K."/>
        </authorList>
    </citation>
    <scope>NUCLEOTIDE SEQUENCE [LARGE SCALE GENOMIC DNA]</scope>
    <source>
        <strain evidence="2 3">FLUB</strain>
    </source>
</reference>
<dbReference type="Pfam" id="PF08867">
    <property type="entry name" value="FRG"/>
    <property type="match status" value="1"/>
</dbReference>
<evidence type="ECO:0000313" key="3">
    <source>
        <dbReference type="Proteomes" id="UP000465035"/>
    </source>
</evidence>
<gene>
    <name evidence="2" type="ORF">GQR93_12020</name>
</gene>
<protein>
    <submittedName>
        <fullName evidence="2">FRG domain-containing protein</fullName>
    </submittedName>
</protein>
<sequence>MKKISTVSSYLKVIEKLPLEPFLFRGESKDNGDSKNMATLFRRVHSETKTFQRHDSVETRTFYSFITDYGLNSILNEFHAETNNRSAEIDQNFLAYCQHHGIPTPLLDVTTAPLVALYFACGDALNLNKSKFSPGYVYIFDPDMFIPLDPKYLEYSFQLKSLDIFSQTNISNLTSKISEVLTQGIFSNKKKYIERYIESELIPNIQKYLGQSHFQKDGWQKEIGELTANIADLVKMVKKSDSRLSTSYENYMTYAYRDFNVKDVKQMPTYTSLPNLLGFLIDIARTTSVGGNHFIPNIYFTLKPTINFDRMRAQSGRFIFQLSDSSGFYNQDSFGKQSFKDGRSVIGHEIPIYRTIQIANKRRILYELDHYFGINQKNLFLDDDHICQYLKLGLYQNAVLRQED</sequence>
<dbReference type="GeneID" id="69059101"/>
<name>A0A6P1EDM7_LENHI</name>
<dbReference type="SMART" id="SM00901">
    <property type="entry name" value="FRG"/>
    <property type="match status" value="1"/>
</dbReference>
<evidence type="ECO:0000313" key="2">
    <source>
        <dbReference type="EMBL" id="QHB52863.1"/>
    </source>
</evidence>
<dbReference type="EMBL" id="CP047121">
    <property type="protein sequence ID" value="QHB52863.1"/>
    <property type="molecule type" value="Genomic_DNA"/>
</dbReference>
<dbReference type="InterPro" id="IPR014966">
    <property type="entry name" value="FRG-dom"/>
</dbReference>
<evidence type="ECO:0000259" key="1">
    <source>
        <dbReference type="SMART" id="SM00901"/>
    </source>
</evidence>
<organism evidence="2 3">
    <name type="scientific">Lentilactobacillus hilgardii</name>
    <name type="common">Lactobacillus hilgardii</name>
    <dbReference type="NCBI Taxonomy" id="1588"/>
    <lineage>
        <taxon>Bacteria</taxon>
        <taxon>Bacillati</taxon>
        <taxon>Bacillota</taxon>
        <taxon>Bacilli</taxon>
        <taxon>Lactobacillales</taxon>
        <taxon>Lactobacillaceae</taxon>
        <taxon>Lentilactobacillus</taxon>
    </lineage>
</organism>
<feature type="domain" description="FRG" evidence="1">
    <location>
        <begin position="18"/>
        <end position="138"/>
    </location>
</feature>
<dbReference type="RefSeq" id="WP_004466438.1">
    <property type="nucleotide sequence ID" value="NZ_CABKOL010000104.1"/>
</dbReference>